<gene>
    <name evidence="3" type="ORF">WJX84_011837</name>
</gene>
<keyword evidence="1" id="KW-1133">Transmembrane helix</keyword>
<dbReference type="PANTHER" id="PTHR42650:SF1">
    <property type="entry name" value="GUIDED ENTRY OF TAIL-ANCHORED PROTEINS FACTOR 1"/>
    <property type="match status" value="1"/>
</dbReference>
<feature type="signal peptide" evidence="2">
    <location>
        <begin position="1"/>
        <end position="21"/>
    </location>
</feature>
<dbReference type="AlphaFoldDB" id="A0AAW1TH37"/>
<organism evidence="3 4">
    <name type="scientific">Apatococcus fuscideae</name>
    <dbReference type="NCBI Taxonomy" id="2026836"/>
    <lineage>
        <taxon>Eukaryota</taxon>
        <taxon>Viridiplantae</taxon>
        <taxon>Chlorophyta</taxon>
        <taxon>core chlorophytes</taxon>
        <taxon>Trebouxiophyceae</taxon>
        <taxon>Chlorellales</taxon>
        <taxon>Chlorellaceae</taxon>
        <taxon>Apatococcus</taxon>
    </lineage>
</organism>
<evidence type="ECO:0000256" key="1">
    <source>
        <dbReference type="SAM" id="Phobius"/>
    </source>
</evidence>
<evidence type="ECO:0008006" key="5">
    <source>
        <dbReference type="Google" id="ProtNLM"/>
    </source>
</evidence>
<dbReference type="PANTHER" id="PTHR42650">
    <property type="entry name" value="TAIL-ANCHORED PROTEIN INSERTION RECEPTOR WRB"/>
    <property type="match status" value="1"/>
</dbReference>
<sequence length="165" mass="18225">MQGRDAWAGFVLCLFLDFAQVLFTDRVVSRHKVQQGKLFKKATQMKAQASKLNHPDTFASCAKLQRQAATCEREAELIGRKQVSVETSWTARGRLAFRIAAVLVIIYRLSGRAAATLPPDLLWPLNAYFAFPDWSLMGIGGITAFSWLSLCSRATTATAWAVLGS</sequence>
<dbReference type="Proteomes" id="UP001485043">
    <property type="component" value="Unassembled WGS sequence"/>
</dbReference>
<name>A0AAW1TH37_9CHLO</name>
<keyword evidence="1" id="KW-0812">Transmembrane</keyword>
<evidence type="ECO:0000313" key="4">
    <source>
        <dbReference type="Proteomes" id="UP001485043"/>
    </source>
</evidence>
<feature type="chain" id="PRO_5043475172" description="Guided entry of tail-anchored proteins factor 1" evidence="2">
    <location>
        <begin position="22"/>
        <end position="165"/>
    </location>
</feature>
<dbReference type="EMBL" id="JALJOV010000038">
    <property type="protein sequence ID" value="KAK9868252.1"/>
    <property type="molecule type" value="Genomic_DNA"/>
</dbReference>
<feature type="transmembrane region" description="Helical" evidence="1">
    <location>
        <begin position="95"/>
        <end position="115"/>
    </location>
</feature>
<keyword evidence="4" id="KW-1185">Reference proteome</keyword>
<dbReference type="GO" id="GO:0071816">
    <property type="term" value="P:tail-anchored membrane protein insertion into ER membrane"/>
    <property type="evidence" value="ECO:0007669"/>
    <property type="project" value="TreeGrafter"/>
</dbReference>
<proteinExistence type="predicted"/>
<comment type="caution">
    <text evidence="3">The sequence shown here is derived from an EMBL/GenBank/DDBJ whole genome shotgun (WGS) entry which is preliminary data.</text>
</comment>
<keyword evidence="1" id="KW-0472">Membrane</keyword>
<reference evidence="3 4" key="1">
    <citation type="journal article" date="2024" name="Nat. Commun.">
        <title>Phylogenomics reveals the evolutionary origins of lichenization in chlorophyte algae.</title>
        <authorList>
            <person name="Puginier C."/>
            <person name="Libourel C."/>
            <person name="Otte J."/>
            <person name="Skaloud P."/>
            <person name="Haon M."/>
            <person name="Grisel S."/>
            <person name="Petersen M."/>
            <person name="Berrin J.G."/>
            <person name="Delaux P.M."/>
            <person name="Dal Grande F."/>
            <person name="Keller J."/>
        </authorList>
    </citation>
    <scope>NUCLEOTIDE SEQUENCE [LARGE SCALE GENOMIC DNA]</scope>
    <source>
        <strain evidence="3 4">SAG 2523</strain>
    </source>
</reference>
<evidence type="ECO:0000313" key="3">
    <source>
        <dbReference type="EMBL" id="KAK9868252.1"/>
    </source>
</evidence>
<dbReference type="GO" id="GO:0043495">
    <property type="term" value="F:protein-membrane adaptor activity"/>
    <property type="evidence" value="ECO:0007669"/>
    <property type="project" value="TreeGrafter"/>
</dbReference>
<feature type="transmembrane region" description="Helical" evidence="1">
    <location>
        <begin position="127"/>
        <end position="148"/>
    </location>
</feature>
<keyword evidence="2" id="KW-0732">Signal</keyword>
<dbReference type="GO" id="GO:0043529">
    <property type="term" value="C:GET complex"/>
    <property type="evidence" value="ECO:0007669"/>
    <property type="project" value="TreeGrafter"/>
</dbReference>
<protein>
    <recommendedName>
        <fullName evidence="5">Guided entry of tail-anchored proteins factor 1</fullName>
    </recommendedName>
</protein>
<evidence type="ECO:0000256" key="2">
    <source>
        <dbReference type="SAM" id="SignalP"/>
    </source>
</evidence>
<accession>A0AAW1TH37</accession>